<dbReference type="SUPFAM" id="SSF47203">
    <property type="entry name" value="Acyl-CoA dehydrogenase C-terminal domain-like"/>
    <property type="match status" value="2"/>
</dbReference>
<evidence type="ECO:0000256" key="5">
    <source>
        <dbReference type="ARBA" id="ARBA00022630"/>
    </source>
</evidence>
<dbReference type="OrthoDB" id="538336at2759"/>
<keyword evidence="10" id="KW-0576">Peroxisome</keyword>
<keyword evidence="9" id="KW-0443">Lipid metabolism</keyword>
<evidence type="ECO:0000259" key="15">
    <source>
        <dbReference type="Pfam" id="PF02770"/>
    </source>
</evidence>
<evidence type="ECO:0000313" key="18">
    <source>
        <dbReference type="EMBL" id="RWS04435.1"/>
    </source>
</evidence>
<keyword evidence="5 11" id="KW-0285">Flavoprotein</keyword>
<dbReference type="EMBL" id="NCKU01005552">
    <property type="protein sequence ID" value="RWS04435.1"/>
    <property type="molecule type" value="Genomic_DNA"/>
</dbReference>
<evidence type="ECO:0000259" key="16">
    <source>
        <dbReference type="Pfam" id="PF22924"/>
    </source>
</evidence>
<proteinExistence type="inferred from homology"/>
<comment type="subcellular location">
    <subcellularLocation>
        <location evidence="2">Peroxisome</location>
    </subcellularLocation>
</comment>
<reference evidence="17" key="2">
    <citation type="submission" date="2018-11" db="EMBL/GenBank/DDBJ databases">
        <title>Trombidioid mite genomics.</title>
        <authorList>
            <person name="Dong X."/>
        </authorList>
    </citation>
    <scope>NUCLEOTIDE SEQUENCE</scope>
    <source>
        <strain evidence="17">UoL-WK</strain>
    </source>
</reference>
<dbReference type="InterPro" id="IPR009100">
    <property type="entry name" value="AcylCoA_DH/oxidase_NM_dom_sf"/>
</dbReference>
<dbReference type="InterPro" id="IPR046373">
    <property type="entry name" value="Acyl-CoA_Oxase/DH_mid-dom_sf"/>
</dbReference>
<evidence type="ECO:0000256" key="7">
    <source>
        <dbReference type="ARBA" id="ARBA00022832"/>
    </source>
</evidence>
<evidence type="ECO:0000259" key="14">
    <source>
        <dbReference type="Pfam" id="PF01756"/>
    </source>
</evidence>
<dbReference type="FunFam" id="1.20.140.10:FF:000007">
    <property type="entry name" value="Acyl-coenzyme A oxidase"/>
    <property type="match status" value="1"/>
</dbReference>
<dbReference type="PIRSF" id="PIRSF000168">
    <property type="entry name" value="Acyl-CoA_oxidase"/>
    <property type="match status" value="1"/>
</dbReference>
<reference evidence="17 20" key="1">
    <citation type="journal article" date="2018" name="Gigascience">
        <title>Genomes of trombidid mites reveal novel predicted allergens and laterally-transferred genes associated with secondary metabolism.</title>
        <authorList>
            <person name="Dong X."/>
            <person name="Chaisiri K."/>
            <person name="Xia D."/>
            <person name="Armstrong S.D."/>
            <person name="Fang Y."/>
            <person name="Donnelly M.J."/>
            <person name="Kadowaki T."/>
            <person name="McGarry J.W."/>
            <person name="Darby A.C."/>
            <person name="Makepeace B.L."/>
        </authorList>
    </citation>
    <scope>NUCLEOTIDE SEQUENCE [LARGE SCALE GENOMIC DNA]</scope>
    <source>
        <strain evidence="17">UoL-WK</strain>
    </source>
</reference>
<dbReference type="SUPFAM" id="SSF56645">
    <property type="entry name" value="Acyl-CoA dehydrogenase NM domain-like"/>
    <property type="match status" value="1"/>
</dbReference>
<dbReference type="GO" id="GO:0033540">
    <property type="term" value="P:fatty acid beta-oxidation using acyl-CoA oxidase"/>
    <property type="evidence" value="ECO:0007669"/>
    <property type="project" value="TreeGrafter"/>
</dbReference>
<evidence type="ECO:0000256" key="11">
    <source>
        <dbReference type="PIRNR" id="PIRNR000168"/>
    </source>
</evidence>
<feature type="binding site" evidence="13">
    <location>
        <position position="161"/>
    </location>
    <ligand>
        <name>FAD</name>
        <dbReference type="ChEBI" id="CHEBI:57692"/>
    </ligand>
</feature>
<dbReference type="GO" id="GO:0055088">
    <property type="term" value="P:lipid homeostasis"/>
    <property type="evidence" value="ECO:0007669"/>
    <property type="project" value="TreeGrafter"/>
</dbReference>
<feature type="domain" description="Acyl-CoA oxidase C-alpha1" evidence="16">
    <location>
        <begin position="303"/>
        <end position="467"/>
    </location>
</feature>
<dbReference type="GO" id="GO:0005504">
    <property type="term" value="F:fatty acid binding"/>
    <property type="evidence" value="ECO:0007669"/>
    <property type="project" value="TreeGrafter"/>
</dbReference>
<feature type="active site" description="Proton acceptor" evidence="12">
    <location>
        <position position="452"/>
    </location>
</feature>
<dbReference type="AlphaFoldDB" id="A0A3S3PA59"/>
<dbReference type="InterPro" id="IPR036250">
    <property type="entry name" value="AcylCo_DH-like_C"/>
</dbReference>
<dbReference type="Pfam" id="PF02770">
    <property type="entry name" value="Acyl-CoA_dh_M"/>
    <property type="match status" value="1"/>
</dbReference>
<evidence type="ECO:0000256" key="12">
    <source>
        <dbReference type="PIRSR" id="PIRSR000168-1"/>
    </source>
</evidence>
<dbReference type="STRING" id="1965070.A0A3S3PA59"/>
<name>A0A3S3PA59_9ACAR</name>
<keyword evidence="20" id="KW-1185">Reference proteome</keyword>
<dbReference type="InterPro" id="IPR012258">
    <property type="entry name" value="Acyl-CoA_oxidase"/>
</dbReference>
<evidence type="ECO:0000256" key="1">
    <source>
        <dbReference type="ARBA" id="ARBA00001974"/>
    </source>
</evidence>
<evidence type="ECO:0000313" key="20">
    <source>
        <dbReference type="Proteomes" id="UP000285301"/>
    </source>
</evidence>
<dbReference type="GO" id="GO:0071949">
    <property type="term" value="F:FAD binding"/>
    <property type="evidence" value="ECO:0007669"/>
    <property type="project" value="InterPro"/>
</dbReference>
<dbReference type="EMBL" id="NCKU01004350">
    <property type="protein sequence ID" value="RWS06077.1"/>
    <property type="molecule type" value="Genomic_DNA"/>
</dbReference>
<comment type="pathway">
    <text evidence="3">Lipid metabolism.</text>
</comment>
<evidence type="ECO:0000256" key="4">
    <source>
        <dbReference type="ARBA" id="ARBA00006288"/>
    </source>
</evidence>
<dbReference type="GO" id="GO:0005777">
    <property type="term" value="C:peroxisome"/>
    <property type="evidence" value="ECO:0007669"/>
    <property type="project" value="UniProtKB-SubCell"/>
</dbReference>
<keyword evidence="7" id="KW-0276">Fatty acid metabolism</keyword>
<dbReference type="Pfam" id="PF22924">
    <property type="entry name" value="ACOX_C_alpha1"/>
    <property type="match status" value="1"/>
</dbReference>
<dbReference type="PANTHER" id="PTHR10909">
    <property type="entry name" value="ELECTRON TRANSPORT OXIDOREDUCTASE"/>
    <property type="match status" value="1"/>
</dbReference>
<feature type="domain" description="Acyl-CoA oxidase C-terminal" evidence="14">
    <location>
        <begin position="507"/>
        <end position="687"/>
    </location>
</feature>
<keyword evidence="8" id="KW-0560">Oxidoreductase</keyword>
<feature type="binding site" evidence="13">
    <location>
        <position position="200"/>
    </location>
    <ligand>
        <name>FAD</name>
        <dbReference type="ChEBI" id="CHEBI:57692"/>
    </ligand>
</feature>
<keyword evidence="6 11" id="KW-0274">FAD</keyword>
<sequence length="703" mass="80032">MMNESESSVSLEDCLPDWPAGPLDEYRKRASFDWRKMRLLIEGESVIKYKAKIWKTLENDPLFARNAWEELSRHEEQRMVFARLKKLLETNFCEEGEYMVNPFLIPASIQAIGAYNWSLAVKRVLSNEYFATAALNVPSERNQNILNDIKAFKAFGCICITEMAHGSNTKDLQTTATFDPKTQEFILNTPNLEATKVWSGVLGHTATHAYVFAQLYTPDNQCHGLHTFLVNIRDPKTLQPYQGVIIGDMGPKIGLNGLDNGFMNFKNYRIAKECLIQRSGEVTEDGKYIPKVKSSEKSEATLGMLSTGRVFITNMSITNLQMAVTIAVRYSAIRRQFGPTNGEELQILEYQTQQWRLMPYVAAAYVLNYSFTSIFQDYIDFVVLSSMMGSARKRAEMGAEIHALSSCAKAMCGWIARDAIQESREACGGHGYLKASRLGEIRNDHDANNTYEGDNNVLLQQTSNYLMKFYKEKVENKKVKSPFGSVNYIENLDQILASQLDEHIDNMKTAINSYHFIVCWLLKQSDLKMSSLLRKHNDDLFKARNECQAYFLRTLAIAYFECNAIERFHEFCKQASSNELRTVLERMGTLFALWSLEKHLPTLYESNYIGAHSPRNVASTMREAILTLCLQLKNEAVSLVDAIAPPDFILNSCLGNSDGRVYEHIFDALSHNKGAFERPSWYTEFTENKPNIQTHAIELKAKL</sequence>
<feature type="domain" description="Acyl-CoA oxidase/dehydrogenase middle" evidence="15">
    <location>
        <begin position="157"/>
        <end position="267"/>
    </location>
</feature>
<dbReference type="InterPro" id="IPR055060">
    <property type="entry name" value="ACOX_C_alpha1"/>
</dbReference>
<comment type="cofactor">
    <cofactor evidence="1">
        <name>FAD</name>
        <dbReference type="ChEBI" id="CHEBI:57692"/>
    </cofactor>
</comment>
<organism evidence="17 20">
    <name type="scientific">Dinothrombium tinctorium</name>
    <dbReference type="NCBI Taxonomy" id="1965070"/>
    <lineage>
        <taxon>Eukaryota</taxon>
        <taxon>Metazoa</taxon>
        <taxon>Ecdysozoa</taxon>
        <taxon>Arthropoda</taxon>
        <taxon>Chelicerata</taxon>
        <taxon>Arachnida</taxon>
        <taxon>Acari</taxon>
        <taxon>Acariformes</taxon>
        <taxon>Trombidiformes</taxon>
        <taxon>Prostigmata</taxon>
        <taxon>Anystina</taxon>
        <taxon>Parasitengona</taxon>
        <taxon>Trombidioidea</taxon>
        <taxon>Trombidiidae</taxon>
        <taxon>Dinothrombium</taxon>
    </lineage>
</organism>
<protein>
    <recommendedName>
        <fullName evidence="11">Acyl-coenzyme A oxidase</fullName>
    </recommendedName>
</protein>
<dbReference type="PANTHER" id="PTHR10909:SF390">
    <property type="entry name" value="PEROXISOMAL ACYL-COENZYME A OXIDASE 3"/>
    <property type="match status" value="1"/>
</dbReference>
<evidence type="ECO:0000313" key="19">
    <source>
        <dbReference type="EMBL" id="RWS06077.1"/>
    </source>
</evidence>
<accession>A0A3S3PA59</accession>
<dbReference type="InterPro" id="IPR006091">
    <property type="entry name" value="Acyl-CoA_Oxase/DH_mid-dom"/>
</dbReference>
<evidence type="ECO:0000256" key="6">
    <source>
        <dbReference type="ARBA" id="ARBA00022827"/>
    </source>
</evidence>
<comment type="caution">
    <text evidence="17">The sequence shown here is derived from an EMBL/GenBank/DDBJ whole genome shotgun (WGS) entry which is preliminary data.</text>
</comment>
<dbReference type="InterPro" id="IPR002655">
    <property type="entry name" value="Acyl-CoA_oxidase_C"/>
</dbReference>
<evidence type="ECO:0000256" key="2">
    <source>
        <dbReference type="ARBA" id="ARBA00004275"/>
    </source>
</evidence>
<dbReference type="Proteomes" id="UP000285301">
    <property type="component" value="Unassembled WGS sequence"/>
</dbReference>
<dbReference type="GO" id="GO:0016402">
    <property type="term" value="F:pristanoyl-CoA oxidase activity"/>
    <property type="evidence" value="ECO:0007669"/>
    <property type="project" value="TreeGrafter"/>
</dbReference>
<dbReference type="Gene3D" id="2.40.110.10">
    <property type="entry name" value="Butyryl-CoA Dehydrogenase, subunit A, domain 2"/>
    <property type="match status" value="1"/>
</dbReference>
<evidence type="ECO:0000256" key="13">
    <source>
        <dbReference type="PIRSR" id="PIRSR000168-2"/>
    </source>
</evidence>
<dbReference type="FunFam" id="2.40.110.10:FF:000005">
    <property type="entry name" value="Acyl-coenzyme A oxidase"/>
    <property type="match status" value="1"/>
</dbReference>
<dbReference type="Gene3D" id="1.20.140.10">
    <property type="entry name" value="Butyryl-CoA Dehydrogenase, subunit A, domain 3"/>
    <property type="match status" value="2"/>
</dbReference>
<dbReference type="EMBL" id="NCKU01005568">
    <property type="protein sequence ID" value="RWS04412.1"/>
    <property type="molecule type" value="Genomic_DNA"/>
</dbReference>
<gene>
    <name evidence="19" type="ORF">B4U79_01125</name>
    <name evidence="17" type="ORF">B4U79_03368</name>
    <name evidence="18" type="ORF">B4U79_09144</name>
</gene>
<evidence type="ECO:0000256" key="8">
    <source>
        <dbReference type="ARBA" id="ARBA00023002"/>
    </source>
</evidence>
<dbReference type="FunFam" id="1.20.140.10:FF:000010">
    <property type="entry name" value="Acyl-coenzyme A oxidase"/>
    <property type="match status" value="1"/>
</dbReference>
<comment type="similarity">
    <text evidence="4 11">Belongs to the acyl-CoA oxidase family.</text>
</comment>
<evidence type="ECO:0000313" key="17">
    <source>
        <dbReference type="EMBL" id="RWS04412.1"/>
    </source>
</evidence>
<dbReference type="Pfam" id="PF01756">
    <property type="entry name" value="ACOX"/>
    <property type="match status" value="1"/>
</dbReference>
<evidence type="ECO:0000256" key="3">
    <source>
        <dbReference type="ARBA" id="ARBA00005189"/>
    </source>
</evidence>
<evidence type="ECO:0000256" key="9">
    <source>
        <dbReference type="ARBA" id="ARBA00023098"/>
    </source>
</evidence>
<evidence type="ECO:0000256" key="10">
    <source>
        <dbReference type="ARBA" id="ARBA00023140"/>
    </source>
</evidence>